<protein>
    <submittedName>
        <fullName evidence="2">DUF4135 domain-containing protein</fullName>
    </submittedName>
</protein>
<evidence type="ECO:0000313" key="3">
    <source>
        <dbReference type="Proteomes" id="UP001597045"/>
    </source>
</evidence>
<proteinExistence type="predicted"/>
<evidence type="ECO:0000313" key="2">
    <source>
        <dbReference type="EMBL" id="MFD1050101.1"/>
    </source>
</evidence>
<feature type="non-terminal residue" evidence="2">
    <location>
        <position position="1"/>
    </location>
</feature>
<name>A0ABW3MHQ0_9PSEU</name>
<gene>
    <name evidence="2" type="ORF">ACFQ1S_33555</name>
</gene>
<comment type="caution">
    <text evidence="2">The sequence shown here is derived from an EMBL/GenBank/DDBJ whole genome shotgun (WGS) entry which is preliminary data.</text>
</comment>
<keyword evidence="3" id="KW-1185">Reference proteome</keyword>
<accession>A0ABW3MHQ0</accession>
<dbReference type="InterPro" id="IPR025410">
    <property type="entry name" value="Lant_dehyd"/>
</dbReference>
<evidence type="ECO:0000259" key="1">
    <source>
        <dbReference type="Pfam" id="PF13575"/>
    </source>
</evidence>
<sequence>FRSGARLGYKPRPMAVAAAFSTILDWFAENGFTPTLRAPRVVDRGGYGWVEWLRHEDCTSMTGARDFYRRAGALAAICYLLDAGDLHLENVIACGDHPVVIDLETLFHNDAPRSSGQRDFSATLTQTVLRTGSPVDRASCPIENSSVRSVTRRSLNLPVTGDSTVFIVLAPLGRARSPEAGHFHPAPRDQPLRLGLLATGCWGEVGRGAGRKRPARPNQTPPFGSGVAWVTWVTYRLECQTGNYLS</sequence>
<dbReference type="Proteomes" id="UP001597045">
    <property type="component" value="Unassembled WGS sequence"/>
</dbReference>
<feature type="domain" description="Lantibiotic biosynthesis protein dehydration" evidence="1">
    <location>
        <begin position="1"/>
        <end position="134"/>
    </location>
</feature>
<dbReference type="EMBL" id="JBHTIS010002608">
    <property type="protein sequence ID" value="MFD1050101.1"/>
    <property type="molecule type" value="Genomic_DNA"/>
</dbReference>
<reference evidence="3" key="1">
    <citation type="journal article" date="2019" name="Int. J. Syst. Evol. Microbiol.">
        <title>The Global Catalogue of Microorganisms (GCM) 10K type strain sequencing project: providing services to taxonomists for standard genome sequencing and annotation.</title>
        <authorList>
            <consortium name="The Broad Institute Genomics Platform"/>
            <consortium name="The Broad Institute Genome Sequencing Center for Infectious Disease"/>
            <person name="Wu L."/>
            <person name="Ma J."/>
        </authorList>
    </citation>
    <scope>NUCLEOTIDE SEQUENCE [LARGE SCALE GENOMIC DNA]</scope>
    <source>
        <strain evidence="3">JCM 31486</strain>
    </source>
</reference>
<dbReference type="InterPro" id="IPR011009">
    <property type="entry name" value="Kinase-like_dom_sf"/>
</dbReference>
<dbReference type="SUPFAM" id="SSF56112">
    <property type="entry name" value="Protein kinase-like (PK-like)"/>
    <property type="match status" value="1"/>
</dbReference>
<organism evidence="2 3">
    <name type="scientific">Kibdelosporangium lantanae</name>
    <dbReference type="NCBI Taxonomy" id="1497396"/>
    <lineage>
        <taxon>Bacteria</taxon>
        <taxon>Bacillati</taxon>
        <taxon>Actinomycetota</taxon>
        <taxon>Actinomycetes</taxon>
        <taxon>Pseudonocardiales</taxon>
        <taxon>Pseudonocardiaceae</taxon>
        <taxon>Kibdelosporangium</taxon>
    </lineage>
</organism>
<dbReference type="Pfam" id="PF13575">
    <property type="entry name" value="DUF4135"/>
    <property type="match status" value="1"/>
</dbReference>